<evidence type="ECO:0000259" key="7">
    <source>
        <dbReference type="PROSITE" id="PS50983"/>
    </source>
</evidence>
<feature type="domain" description="Fe/B12 periplasmic-binding" evidence="7">
    <location>
        <begin position="51"/>
        <end position="315"/>
    </location>
</feature>
<protein>
    <submittedName>
        <fullName evidence="8">Iron-hydroxamate ABC transporter substrate-binding protein</fullName>
    </submittedName>
</protein>
<evidence type="ECO:0000256" key="3">
    <source>
        <dbReference type="ARBA" id="ARBA00022448"/>
    </source>
</evidence>
<keyword evidence="9" id="KW-1185">Reference proteome</keyword>
<feature type="signal peptide" evidence="6">
    <location>
        <begin position="1"/>
        <end position="31"/>
    </location>
</feature>
<keyword evidence="5 6" id="KW-0732">Signal</keyword>
<evidence type="ECO:0000256" key="1">
    <source>
        <dbReference type="ARBA" id="ARBA00004196"/>
    </source>
</evidence>
<comment type="caution">
    <text evidence="8">The sequence shown here is derived from an EMBL/GenBank/DDBJ whole genome shotgun (WGS) entry which is preliminary data.</text>
</comment>
<keyword evidence="4" id="KW-0410">Iron transport</keyword>
<evidence type="ECO:0000313" key="9">
    <source>
        <dbReference type="Proteomes" id="UP000245362"/>
    </source>
</evidence>
<dbReference type="Proteomes" id="UP000245362">
    <property type="component" value="Unassembled WGS sequence"/>
</dbReference>
<gene>
    <name evidence="8" type="ORF">DI392_15635</name>
</gene>
<comment type="subcellular location">
    <subcellularLocation>
        <location evidence="1">Cell envelope</location>
    </subcellularLocation>
</comment>
<sequence>MPLICNITNKPLILFLSVFSFITITLGTAHATPVQVTDSRGKHTLTAKPVRPVVLSWDTLEQVIELGITPVGAPDLESYSEWVVQPAIPRTTKSVGTRSEPNLEKIASLNPDIIITSQIHREILPRLEQIAPVLIYSNFSAGHQHANVAIEQFSELAKVFGKEEYAQQKLTRMSNTFQALRKKITSAFPTQTPEVVAMRFADTTSAFLYTENSTVQYVLEQLGLKTAIPQPTAKWGIIQKPLSELQYVTDGYVLYLLPFAEEKTLQKSILWRAMPFVRSGHVNSVRSVWSYGGAMSLMYTAEAITESLLKLGPQS</sequence>
<dbReference type="GO" id="GO:1901678">
    <property type="term" value="P:iron coordination entity transport"/>
    <property type="evidence" value="ECO:0007669"/>
    <property type="project" value="UniProtKB-ARBA"/>
</dbReference>
<evidence type="ECO:0000256" key="6">
    <source>
        <dbReference type="SAM" id="SignalP"/>
    </source>
</evidence>
<dbReference type="PRINTS" id="PR01715">
    <property type="entry name" value="FERRIBNDNGPP"/>
</dbReference>
<dbReference type="GO" id="GO:0030288">
    <property type="term" value="C:outer membrane-bounded periplasmic space"/>
    <property type="evidence" value="ECO:0007669"/>
    <property type="project" value="TreeGrafter"/>
</dbReference>
<comment type="similarity">
    <text evidence="2">Belongs to the bacterial solute-binding protein 8 family.</text>
</comment>
<keyword evidence="4" id="KW-0406">Ion transport</keyword>
<name>A0A2U3B6R6_9VIBR</name>
<dbReference type="PANTHER" id="PTHR30532">
    <property type="entry name" value="IRON III DICITRATE-BINDING PERIPLASMIC PROTEIN"/>
    <property type="match status" value="1"/>
</dbReference>
<keyword evidence="4" id="KW-0408">Iron</keyword>
<evidence type="ECO:0000313" key="8">
    <source>
        <dbReference type="EMBL" id="PWI32480.1"/>
    </source>
</evidence>
<keyword evidence="3" id="KW-0813">Transport</keyword>
<dbReference type="Pfam" id="PF01497">
    <property type="entry name" value="Peripla_BP_2"/>
    <property type="match status" value="1"/>
</dbReference>
<dbReference type="EMBL" id="QFWT01000009">
    <property type="protein sequence ID" value="PWI32480.1"/>
    <property type="molecule type" value="Genomic_DNA"/>
</dbReference>
<dbReference type="AlphaFoldDB" id="A0A2U3B6R6"/>
<proteinExistence type="inferred from homology"/>
<organism evidence="8 9">
    <name type="scientific">Vibrio albus</name>
    <dbReference type="NCBI Taxonomy" id="2200953"/>
    <lineage>
        <taxon>Bacteria</taxon>
        <taxon>Pseudomonadati</taxon>
        <taxon>Pseudomonadota</taxon>
        <taxon>Gammaproteobacteria</taxon>
        <taxon>Vibrionales</taxon>
        <taxon>Vibrionaceae</taxon>
        <taxon>Vibrio</taxon>
    </lineage>
</organism>
<dbReference type="PROSITE" id="PS50983">
    <property type="entry name" value="FE_B12_PBP"/>
    <property type="match status" value="1"/>
</dbReference>
<dbReference type="OrthoDB" id="6160519at2"/>
<dbReference type="Gene3D" id="3.40.50.1980">
    <property type="entry name" value="Nitrogenase molybdenum iron protein domain"/>
    <property type="match status" value="2"/>
</dbReference>
<dbReference type="RefSeq" id="WP_109320620.1">
    <property type="nucleotide sequence ID" value="NZ_QFWT01000009.1"/>
</dbReference>
<accession>A0A2U3B6R6</accession>
<evidence type="ECO:0000256" key="5">
    <source>
        <dbReference type="ARBA" id="ARBA00022729"/>
    </source>
</evidence>
<dbReference type="SUPFAM" id="SSF53807">
    <property type="entry name" value="Helical backbone' metal receptor"/>
    <property type="match status" value="1"/>
</dbReference>
<dbReference type="InterPro" id="IPR051313">
    <property type="entry name" value="Bact_iron-sidero_bind"/>
</dbReference>
<evidence type="ECO:0000256" key="4">
    <source>
        <dbReference type="ARBA" id="ARBA00022496"/>
    </source>
</evidence>
<feature type="chain" id="PRO_5015657078" evidence="6">
    <location>
        <begin position="32"/>
        <end position="315"/>
    </location>
</feature>
<reference evidence="8 9" key="1">
    <citation type="submission" date="2018-05" db="EMBL/GenBank/DDBJ databases">
        <title>Vibrio limimaris sp. nov., isolated from marine sediment.</title>
        <authorList>
            <person name="Li C.-M."/>
        </authorList>
    </citation>
    <scope>NUCLEOTIDE SEQUENCE [LARGE SCALE GENOMIC DNA]</scope>
    <source>
        <strain evidence="8 9">E4404</strain>
    </source>
</reference>
<dbReference type="PANTHER" id="PTHR30532:SF1">
    <property type="entry name" value="IRON(3+)-HYDROXAMATE-BINDING PROTEIN FHUD"/>
    <property type="match status" value="1"/>
</dbReference>
<evidence type="ECO:0000256" key="2">
    <source>
        <dbReference type="ARBA" id="ARBA00008814"/>
    </source>
</evidence>
<dbReference type="CDD" id="cd01146">
    <property type="entry name" value="FhuD"/>
    <property type="match status" value="1"/>
</dbReference>
<dbReference type="InterPro" id="IPR002491">
    <property type="entry name" value="ABC_transptr_periplasmic_BD"/>
</dbReference>